<gene>
    <name evidence="2" type="ORF">NJT12_10040</name>
</gene>
<feature type="compositionally biased region" description="Basic and acidic residues" evidence="1">
    <location>
        <begin position="1"/>
        <end position="17"/>
    </location>
</feature>
<name>A0ABT4WBV8_9FLAO</name>
<feature type="compositionally biased region" description="Basic and acidic residues" evidence="1">
    <location>
        <begin position="111"/>
        <end position="127"/>
    </location>
</feature>
<feature type="compositionally biased region" description="Basic and acidic residues" evidence="1">
    <location>
        <begin position="138"/>
        <end position="147"/>
    </location>
</feature>
<feature type="region of interest" description="Disordered" evidence="1">
    <location>
        <begin position="97"/>
        <end position="147"/>
    </location>
</feature>
<dbReference type="RefSeq" id="WP_271335768.1">
    <property type="nucleotide sequence ID" value="NZ_JAMZNK010000012.1"/>
</dbReference>
<comment type="caution">
    <text evidence="2">The sequence shown here is derived from an EMBL/GenBank/DDBJ whole genome shotgun (WGS) entry which is preliminary data.</text>
</comment>
<sequence>MKTENNKFNSTEDRNFKNSDSQITDEATENLNNNPYDSENLDNESDSELKDITEQDIENDLKNNDLFESDINLEIDNQDRKLGSNELDDSELHRKEFEIGELSNEQIQNDEFIRDETNHDKFRKNEFDSDLDIEEEDPKSNKNKKDR</sequence>
<evidence type="ECO:0000256" key="1">
    <source>
        <dbReference type="SAM" id="MobiDB-lite"/>
    </source>
</evidence>
<evidence type="ECO:0000313" key="3">
    <source>
        <dbReference type="Proteomes" id="UP001212170"/>
    </source>
</evidence>
<feature type="region of interest" description="Disordered" evidence="1">
    <location>
        <begin position="1"/>
        <end position="48"/>
    </location>
</feature>
<organism evidence="2 3">
    <name type="scientific">Flavobacterium azizsancarii</name>
    <dbReference type="NCBI Taxonomy" id="2961580"/>
    <lineage>
        <taxon>Bacteria</taxon>
        <taxon>Pseudomonadati</taxon>
        <taxon>Bacteroidota</taxon>
        <taxon>Flavobacteriia</taxon>
        <taxon>Flavobacteriales</taxon>
        <taxon>Flavobacteriaceae</taxon>
        <taxon>Flavobacterium</taxon>
    </lineage>
</organism>
<dbReference type="EMBL" id="JAMZNK010000012">
    <property type="protein sequence ID" value="MDA6069956.1"/>
    <property type="molecule type" value="Genomic_DNA"/>
</dbReference>
<reference evidence="2 3" key="1">
    <citation type="journal article" date="2023" name="Chemosphere">
        <title>Whole genome analysis of Flavobacterium aziz-sancarii sp. nov., isolated from Ardley Island (Antarctica), revealed a rich resistome and bioremediation potential.</title>
        <authorList>
            <person name="Otur C."/>
            <person name="Okay S."/>
            <person name="Kurt-Kizildogan A."/>
        </authorList>
    </citation>
    <scope>NUCLEOTIDE SEQUENCE [LARGE SCALE GENOMIC DNA]</scope>
    <source>
        <strain evidence="2 3">AC</strain>
    </source>
</reference>
<evidence type="ECO:0000313" key="2">
    <source>
        <dbReference type="EMBL" id="MDA6069956.1"/>
    </source>
</evidence>
<protein>
    <submittedName>
        <fullName evidence="2">Uncharacterized protein</fullName>
    </submittedName>
</protein>
<feature type="compositionally biased region" description="Acidic residues" evidence="1">
    <location>
        <begin position="128"/>
        <end position="137"/>
    </location>
</feature>
<feature type="compositionally biased region" description="Polar residues" evidence="1">
    <location>
        <begin position="18"/>
        <end position="37"/>
    </location>
</feature>
<proteinExistence type="predicted"/>
<dbReference type="Proteomes" id="UP001212170">
    <property type="component" value="Unassembled WGS sequence"/>
</dbReference>
<keyword evidence="3" id="KW-1185">Reference proteome</keyword>
<accession>A0ABT4WBV8</accession>